<dbReference type="Proteomes" id="UP000472827">
    <property type="component" value="Unassembled WGS sequence"/>
</dbReference>
<dbReference type="EMBL" id="JAAILA010000014">
    <property type="protein sequence ID" value="NEX89256.1"/>
    <property type="molecule type" value="Genomic_DNA"/>
</dbReference>
<evidence type="ECO:0000313" key="2">
    <source>
        <dbReference type="Proteomes" id="UP000472827"/>
    </source>
</evidence>
<organism evidence="1 2">
    <name type="scientific">Aeromonas rivipollensis</name>
    <dbReference type="NCBI Taxonomy" id="948519"/>
    <lineage>
        <taxon>Bacteria</taxon>
        <taxon>Pseudomonadati</taxon>
        <taxon>Pseudomonadota</taxon>
        <taxon>Gammaproteobacteria</taxon>
        <taxon>Aeromonadales</taxon>
        <taxon>Aeromonadaceae</taxon>
        <taxon>Aeromonas</taxon>
    </lineage>
</organism>
<comment type="caution">
    <text evidence="1">The sequence shown here is derived from an EMBL/GenBank/DDBJ whole genome shotgun (WGS) entry which is preliminary data.</text>
</comment>
<sequence>MAYVNYSTAPRGRHIPYEESGMHNGGFCKTESFDIGKDIFTGSNSMDITRRVRQQQTSSYTHIIQKSIFIITLAVGSSVIPVTSSAPKLDYGYGQHAIKKSIGNKTYAAVQPSEKKDALDDNIIKKSFSLKDSFGFSKIAQWASVLNVERKTIYDWQKNPKKNVHERIAKRIEALDVLHEDMLEPHRKYLALFSFGKYSDPILKNALIEEPMDKEKLLESYDRLFVKFDGLAVRKSLEIG</sequence>
<evidence type="ECO:0000313" key="1">
    <source>
        <dbReference type="EMBL" id="NEX89256.1"/>
    </source>
</evidence>
<dbReference type="RefSeq" id="WP_163137079.1">
    <property type="nucleotide sequence ID" value="NZ_JAAILA010000014.1"/>
</dbReference>
<name>A0ABX0CZQ4_9GAMM</name>
<accession>A0ABX0CZQ4</accession>
<reference evidence="1 2" key="1">
    <citation type="submission" date="2020-02" db="EMBL/GenBank/DDBJ databases">
        <title>Genome sequencing of Aeromonas rivipollensis.</title>
        <authorList>
            <person name="Fono-Tamo Ubani E.K."/>
            <person name="Lekota K.E."/>
        </authorList>
    </citation>
    <scope>NUCLEOTIDE SEQUENCE [LARGE SCALE GENOMIC DNA]</scope>
    <source>
        <strain evidence="1 2">G78</strain>
    </source>
</reference>
<protein>
    <submittedName>
        <fullName evidence="1">Uncharacterized protein</fullName>
    </submittedName>
</protein>
<keyword evidence="2" id="KW-1185">Reference proteome</keyword>
<proteinExistence type="predicted"/>
<gene>
    <name evidence="1" type="ORF">G4923_11130</name>
</gene>